<dbReference type="AlphaFoldDB" id="A0A0F9YKG0"/>
<protein>
    <submittedName>
        <fullName evidence="1">Uncharacterized protein</fullName>
    </submittedName>
</protein>
<gene>
    <name evidence="1" type="ORF">LCGC14_0007640</name>
</gene>
<organism evidence="1">
    <name type="scientific">marine sediment metagenome</name>
    <dbReference type="NCBI Taxonomy" id="412755"/>
    <lineage>
        <taxon>unclassified sequences</taxon>
        <taxon>metagenomes</taxon>
        <taxon>ecological metagenomes</taxon>
    </lineage>
</organism>
<sequence length="144" mass="16066">MFRVTGFGLSKPAHELFVKPNSRQCLFCGLLDSRTPGEIADRHLEPVCVKCDTPLWSQSDGSTVTVDIAHQRETVAQALGKFKEALSRSWQRSHAEHLRLIVGGGLIRDAVLGELFFLNSKGIVLAFEEENRGAVLVRLRWPLL</sequence>
<proteinExistence type="predicted"/>
<accession>A0A0F9YKG0</accession>
<dbReference type="EMBL" id="LAZR01000001">
    <property type="protein sequence ID" value="KKO12747.1"/>
    <property type="molecule type" value="Genomic_DNA"/>
</dbReference>
<evidence type="ECO:0000313" key="1">
    <source>
        <dbReference type="EMBL" id="KKO12747.1"/>
    </source>
</evidence>
<name>A0A0F9YKG0_9ZZZZ</name>
<comment type="caution">
    <text evidence="1">The sequence shown here is derived from an EMBL/GenBank/DDBJ whole genome shotgun (WGS) entry which is preliminary data.</text>
</comment>
<reference evidence="1" key="1">
    <citation type="journal article" date="2015" name="Nature">
        <title>Complex archaea that bridge the gap between prokaryotes and eukaryotes.</title>
        <authorList>
            <person name="Spang A."/>
            <person name="Saw J.H."/>
            <person name="Jorgensen S.L."/>
            <person name="Zaremba-Niedzwiedzka K."/>
            <person name="Martijn J."/>
            <person name="Lind A.E."/>
            <person name="van Eijk R."/>
            <person name="Schleper C."/>
            <person name="Guy L."/>
            <person name="Ettema T.J."/>
        </authorList>
    </citation>
    <scope>NUCLEOTIDE SEQUENCE</scope>
</reference>